<reference evidence="9 10" key="1">
    <citation type="submission" date="2022-09" db="EMBL/GenBank/DDBJ databases">
        <authorList>
            <person name="Han X.L."/>
            <person name="Wang Q."/>
            <person name="Lu T."/>
        </authorList>
    </citation>
    <scope>NUCLEOTIDE SEQUENCE [LARGE SCALE GENOMIC DNA]</scope>
    <source>
        <strain evidence="9 10">WQ 127069</strain>
    </source>
</reference>
<keyword evidence="4" id="KW-0547">Nucleotide-binding</keyword>
<evidence type="ECO:0000256" key="4">
    <source>
        <dbReference type="ARBA" id="ARBA00022741"/>
    </source>
</evidence>
<gene>
    <name evidence="9" type="ORF">OB236_00140</name>
</gene>
<evidence type="ECO:0000256" key="6">
    <source>
        <dbReference type="ARBA" id="ARBA00023134"/>
    </source>
</evidence>
<evidence type="ECO:0000256" key="2">
    <source>
        <dbReference type="ARBA" id="ARBA00022679"/>
    </source>
</evidence>
<dbReference type="Gene3D" id="3.90.550.10">
    <property type="entry name" value="Spore Coat Polysaccharide Biosynthesis Protein SpsA, Chain A"/>
    <property type="match status" value="1"/>
</dbReference>
<keyword evidence="10" id="KW-1185">Reference proteome</keyword>
<keyword evidence="6" id="KW-0342">GTP-binding</keyword>
<keyword evidence="5" id="KW-0460">Magnesium</keyword>
<comment type="caution">
    <text evidence="9">The sequence shown here is derived from an EMBL/GenBank/DDBJ whole genome shotgun (WGS) entry which is preliminary data.</text>
</comment>
<proteinExistence type="predicted"/>
<evidence type="ECO:0000313" key="9">
    <source>
        <dbReference type="EMBL" id="MCU6790522.1"/>
    </source>
</evidence>
<keyword evidence="7" id="KW-0501">Molybdenum cofactor biosynthesis</keyword>
<dbReference type="Pfam" id="PF12804">
    <property type="entry name" value="NTP_transf_3"/>
    <property type="match status" value="1"/>
</dbReference>
<evidence type="ECO:0000256" key="1">
    <source>
        <dbReference type="ARBA" id="ARBA00022490"/>
    </source>
</evidence>
<dbReference type="InterPro" id="IPR013482">
    <property type="entry name" value="Molybde_CF_guanTrfase"/>
</dbReference>
<dbReference type="PANTHER" id="PTHR19136">
    <property type="entry name" value="MOLYBDENUM COFACTOR GUANYLYLTRANSFERASE"/>
    <property type="match status" value="1"/>
</dbReference>
<evidence type="ECO:0000259" key="8">
    <source>
        <dbReference type="Pfam" id="PF12804"/>
    </source>
</evidence>
<dbReference type="InterPro" id="IPR025877">
    <property type="entry name" value="MobA-like_NTP_Trfase"/>
</dbReference>
<dbReference type="EMBL" id="JAOQIO010000001">
    <property type="protein sequence ID" value="MCU6790522.1"/>
    <property type="molecule type" value="Genomic_DNA"/>
</dbReference>
<dbReference type="GO" id="GO:0016779">
    <property type="term" value="F:nucleotidyltransferase activity"/>
    <property type="evidence" value="ECO:0007669"/>
    <property type="project" value="UniProtKB-KW"/>
</dbReference>
<dbReference type="RefSeq" id="WP_262682006.1">
    <property type="nucleotide sequence ID" value="NZ_JAOQIO010000001.1"/>
</dbReference>
<evidence type="ECO:0000256" key="3">
    <source>
        <dbReference type="ARBA" id="ARBA00022723"/>
    </source>
</evidence>
<organism evidence="9 10">
    <name type="scientific">Paenibacillus baimaensis</name>
    <dbReference type="NCBI Taxonomy" id="2982185"/>
    <lineage>
        <taxon>Bacteria</taxon>
        <taxon>Bacillati</taxon>
        <taxon>Bacillota</taxon>
        <taxon>Bacilli</taxon>
        <taxon>Bacillales</taxon>
        <taxon>Paenibacillaceae</taxon>
        <taxon>Paenibacillus</taxon>
    </lineage>
</organism>
<dbReference type="Proteomes" id="UP001652445">
    <property type="component" value="Unassembled WGS sequence"/>
</dbReference>
<accession>A0ABT2U7N6</accession>
<keyword evidence="1" id="KW-0963">Cytoplasm</keyword>
<name>A0ABT2U7N6_9BACL</name>
<dbReference type="PANTHER" id="PTHR19136:SF81">
    <property type="entry name" value="MOLYBDENUM COFACTOR GUANYLYLTRANSFERASE"/>
    <property type="match status" value="1"/>
</dbReference>
<sequence length="205" mass="22940">MLSGIILAGGDSLRMGGENKSLLILEKEALILRQIRIMRELCSEVIIVTNTPKLFLRLVDTSVRIITDYIPGKGPLSGMHAGLTLSRNQSAWVVGCDMPFLSPAAAELMLRKKKRGLDAIIPWLQGVMHPLHAIYDRDCAGHIWTLLKHQDTELSSLRKGLLWQEAVESEFQSDGIDCSFVTTIKTRDDYFLAQQHLEKTKVRSG</sequence>
<dbReference type="InterPro" id="IPR029044">
    <property type="entry name" value="Nucleotide-diphossugar_trans"/>
</dbReference>
<feature type="domain" description="MobA-like NTP transferase" evidence="8">
    <location>
        <begin position="4"/>
        <end position="156"/>
    </location>
</feature>
<evidence type="ECO:0000256" key="7">
    <source>
        <dbReference type="ARBA" id="ARBA00023150"/>
    </source>
</evidence>
<protein>
    <submittedName>
        <fullName evidence="9">Molybdenum cofactor guanylyltransferase</fullName>
    </submittedName>
</protein>
<evidence type="ECO:0000256" key="5">
    <source>
        <dbReference type="ARBA" id="ARBA00022842"/>
    </source>
</evidence>
<evidence type="ECO:0000313" key="10">
    <source>
        <dbReference type="Proteomes" id="UP001652445"/>
    </source>
</evidence>
<keyword evidence="3" id="KW-0479">Metal-binding</keyword>
<dbReference type="SUPFAM" id="SSF53448">
    <property type="entry name" value="Nucleotide-diphospho-sugar transferases"/>
    <property type="match status" value="1"/>
</dbReference>
<dbReference type="CDD" id="cd02503">
    <property type="entry name" value="MobA"/>
    <property type="match status" value="1"/>
</dbReference>
<keyword evidence="2" id="KW-0808">Transferase</keyword>
<keyword evidence="9" id="KW-0548">Nucleotidyltransferase</keyword>